<feature type="domain" description="DUF397" evidence="1">
    <location>
        <begin position="31"/>
        <end position="88"/>
    </location>
</feature>
<dbReference type="Proteomes" id="UP000548476">
    <property type="component" value="Unassembled WGS sequence"/>
</dbReference>
<accession>A0A841FNM7</accession>
<dbReference type="EMBL" id="JACHGT010000013">
    <property type="protein sequence ID" value="MBB6037706.1"/>
    <property type="molecule type" value="Genomic_DNA"/>
</dbReference>
<evidence type="ECO:0000313" key="3">
    <source>
        <dbReference type="Proteomes" id="UP000548476"/>
    </source>
</evidence>
<sequence>MDTHTIITWRRSSHSNSGGNCVEVGCLHAAARWRSSTRSSGSGNGNCVQTLASKAIVAIRDSKDCTGTDYPIITSDTATWTGFTHQLRAGDFDPVGR</sequence>
<dbReference type="InterPro" id="IPR007278">
    <property type="entry name" value="DUF397"/>
</dbReference>
<organism evidence="2 3">
    <name type="scientific">Phytomonospora endophytica</name>
    <dbReference type="NCBI Taxonomy" id="714109"/>
    <lineage>
        <taxon>Bacteria</taxon>
        <taxon>Bacillati</taxon>
        <taxon>Actinomycetota</taxon>
        <taxon>Actinomycetes</taxon>
        <taxon>Micromonosporales</taxon>
        <taxon>Micromonosporaceae</taxon>
        <taxon>Phytomonospora</taxon>
    </lineage>
</organism>
<feature type="domain" description="DUF397" evidence="1">
    <location>
        <begin position="8"/>
        <end position="24"/>
    </location>
</feature>
<evidence type="ECO:0000259" key="1">
    <source>
        <dbReference type="Pfam" id="PF04149"/>
    </source>
</evidence>
<gene>
    <name evidence="2" type="ORF">HNR73_005584</name>
</gene>
<dbReference type="Pfam" id="PF04149">
    <property type="entry name" value="DUF397"/>
    <property type="match status" value="2"/>
</dbReference>
<keyword evidence="3" id="KW-1185">Reference proteome</keyword>
<protein>
    <recommendedName>
        <fullName evidence="1">DUF397 domain-containing protein</fullName>
    </recommendedName>
</protein>
<name>A0A841FNM7_9ACTN</name>
<dbReference type="AlphaFoldDB" id="A0A841FNM7"/>
<evidence type="ECO:0000313" key="2">
    <source>
        <dbReference type="EMBL" id="MBB6037706.1"/>
    </source>
</evidence>
<proteinExistence type="predicted"/>
<dbReference type="RefSeq" id="WP_184790632.1">
    <property type="nucleotide sequence ID" value="NZ_BONT01000054.1"/>
</dbReference>
<reference evidence="2 3" key="1">
    <citation type="submission" date="2020-08" db="EMBL/GenBank/DDBJ databases">
        <title>Genomic Encyclopedia of Type Strains, Phase IV (KMG-IV): sequencing the most valuable type-strain genomes for metagenomic binning, comparative biology and taxonomic classification.</title>
        <authorList>
            <person name="Goeker M."/>
        </authorList>
    </citation>
    <scope>NUCLEOTIDE SEQUENCE [LARGE SCALE GENOMIC DNA]</scope>
    <source>
        <strain evidence="2 3">YIM 65646</strain>
    </source>
</reference>
<comment type="caution">
    <text evidence="2">The sequence shown here is derived from an EMBL/GenBank/DDBJ whole genome shotgun (WGS) entry which is preliminary data.</text>
</comment>